<dbReference type="InterPro" id="IPR042099">
    <property type="entry name" value="ANL_N_sf"/>
</dbReference>
<dbReference type="Proteomes" id="UP000320580">
    <property type="component" value="Chromosome"/>
</dbReference>
<evidence type="ECO:0000313" key="5">
    <source>
        <dbReference type="EMBL" id="QDY79775.1"/>
    </source>
</evidence>
<dbReference type="Pfam" id="PF00501">
    <property type="entry name" value="AMP-binding"/>
    <property type="match status" value="1"/>
</dbReference>
<sequence>MPSASGPPACSRPPQGPVLLGPSAVMAGGTLDTLLERGVRAAGPDRTAVITDRGELSYGQLGTRAARLARHLTEVAGIGPGDLVAVRTLRTPDVLVAVLAVLRAGACFTVVAPDAPAPEALAEARAVISHRIHSGRLAPAPGRPLILLDGDAAAIDAHTPGEGPSGAAPDARAALLFTAGTTTGEPGPVPVPHARFAAAHTAWSEVFRLRPEDRVLLTAPPDTAAFTAGWIRVLGAGATLVLTAREPYTVADTDPVTALALMDRPGGPPDGLRLLAVGGERLRLDDHITLERRLPPGTGLISLYGPAEVAGCGTWFASNQLPGPVPDPERHIFLGRPFAGAGAEVRGGRIWLTPPDGGDAVPTGDLGRREDGGPLEFLGRAADRFRAQGRTIDPYRIEAELVTHPGVREALVDRDRDRTDGGRPIAYLVAEPGREAPDEAGVRAHLAAALHPAEIPGTVVRLTALPRTGAGRLDRTALVLPAARTAPVRAAGGKGGELTRDETLRVLGAFAMGLGLLLPIVLTEALWPGSTDLTGVPQPWAGLFVGLYVAEFLAFAAGAGFLVAGRALMPRRAASPGLTTATHLAIVYLLVAWWPQDNFYRLAAKNDWERQAALVYAFNIPLMIAAGVVAVWAMAAGRSEREKD</sequence>
<reference evidence="5 6" key="1">
    <citation type="submission" date="2019-07" db="EMBL/GenBank/DDBJ databases">
        <authorList>
            <person name="Zhu P."/>
        </authorList>
    </citation>
    <scope>NUCLEOTIDE SEQUENCE [LARGE SCALE GENOMIC DNA]</scope>
    <source>
        <strain evidence="5 6">SSL-25</strain>
    </source>
</reference>
<evidence type="ECO:0000259" key="3">
    <source>
        <dbReference type="Pfam" id="PF00501"/>
    </source>
</evidence>
<dbReference type="EMBL" id="CP042266">
    <property type="protein sequence ID" value="QDY79775.1"/>
    <property type="molecule type" value="Genomic_DNA"/>
</dbReference>
<keyword evidence="2" id="KW-1133">Transmembrane helix</keyword>
<dbReference type="PANTHER" id="PTHR43767:SF10">
    <property type="entry name" value="SURFACTIN SYNTHASE SUBUNIT 1"/>
    <property type="match status" value="1"/>
</dbReference>
<dbReference type="Gene3D" id="3.40.50.12780">
    <property type="entry name" value="N-terminal domain of ligase-like"/>
    <property type="match status" value="1"/>
</dbReference>
<dbReference type="InterPro" id="IPR025110">
    <property type="entry name" value="AMP-bd_C"/>
</dbReference>
<dbReference type="Gene3D" id="3.30.300.30">
    <property type="match status" value="1"/>
</dbReference>
<dbReference type="GO" id="GO:0016877">
    <property type="term" value="F:ligase activity, forming carbon-sulfur bonds"/>
    <property type="evidence" value="ECO:0007669"/>
    <property type="project" value="UniProtKB-ARBA"/>
</dbReference>
<keyword evidence="6" id="KW-1185">Reference proteome</keyword>
<dbReference type="InterPro" id="IPR045851">
    <property type="entry name" value="AMP-bd_C_sf"/>
</dbReference>
<feature type="transmembrane region" description="Helical" evidence="2">
    <location>
        <begin position="614"/>
        <end position="635"/>
    </location>
</feature>
<dbReference type="AlphaFoldDB" id="A0A5B8JDB8"/>
<dbReference type="InterPro" id="IPR000873">
    <property type="entry name" value="AMP-dep_synth/lig_dom"/>
</dbReference>
<dbReference type="InterPro" id="IPR050237">
    <property type="entry name" value="ATP-dep_AMP-bd_enzyme"/>
</dbReference>
<feature type="region of interest" description="Disordered" evidence="1">
    <location>
        <begin position="352"/>
        <end position="371"/>
    </location>
</feature>
<keyword evidence="2" id="KW-0472">Membrane</keyword>
<evidence type="ECO:0000256" key="1">
    <source>
        <dbReference type="SAM" id="MobiDB-lite"/>
    </source>
</evidence>
<accession>A0A5B8JDB8</accession>
<name>A0A5B8JDB8_9ACTN</name>
<dbReference type="SUPFAM" id="SSF56801">
    <property type="entry name" value="Acetyl-CoA synthetase-like"/>
    <property type="match status" value="1"/>
</dbReference>
<evidence type="ECO:0000256" key="2">
    <source>
        <dbReference type="SAM" id="Phobius"/>
    </source>
</evidence>
<feature type="transmembrane region" description="Helical" evidence="2">
    <location>
        <begin position="504"/>
        <end position="522"/>
    </location>
</feature>
<dbReference type="Pfam" id="PF13193">
    <property type="entry name" value="AMP-binding_C"/>
    <property type="match status" value="1"/>
</dbReference>
<feature type="transmembrane region" description="Helical" evidence="2">
    <location>
        <begin position="542"/>
        <end position="564"/>
    </location>
</feature>
<protein>
    <submittedName>
        <fullName evidence="5">Amino acid adenylation domain-containing protein</fullName>
    </submittedName>
</protein>
<dbReference type="KEGG" id="sqz:FQU76_28220"/>
<organism evidence="5 6">
    <name type="scientific">Streptomyces qinzhouensis</name>
    <dbReference type="NCBI Taxonomy" id="2599401"/>
    <lineage>
        <taxon>Bacteria</taxon>
        <taxon>Bacillati</taxon>
        <taxon>Actinomycetota</taxon>
        <taxon>Actinomycetes</taxon>
        <taxon>Kitasatosporales</taxon>
        <taxon>Streptomycetaceae</taxon>
        <taxon>Streptomyces</taxon>
    </lineage>
</organism>
<proteinExistence type="predicted"/>
<feature type="domain" description="AMP-dependent synthetase/ligase" evidence="3">
    <location>
        <begin position="42"/>
        <end position="345"/>
    </location>
</feature>
<feature type="transmembrane region" description="Helical" evidence="2">
    <location>
        <begin position="576"/>
        <end position="594"/>
    </location>
</feature>
<keyword evidence="2" id="KW-0812">Transmembrane</keyword>
<dbReference type="OrthoDB" id="4320398at2"/>
<evidence type="ECO:0000259" key="4">
    <source>
        <dbReference type="Pfam" id="PF13193"/>
    </source>
</evidence>
<gene>
    <name evidence="5" type="ORF">FQU76_28220</name>
</gene>
<feature type="domain" description="AMP-binding enzyme C-terminal" evidence="4">
    <location>
        <begin position="397"/>
        <end position="471"/>
    </location>
</feature>
<dbReference type="PANTHER" id="PTHR43767">
    <property type="entry name" value="LONG-CHAIN-FATTY-ACID--COA LIGASE"/>
    <property type="match status" value="1"/>
</dbReference>
<evidence type="ECO:0000313" key="6">
    <source>
        <dbReference type="Proteomes" id="UP000320580"/>
    </source>
</evidence>